<comment type="caution">
    <text evidence="2">The sequence shown here is derived from an EMBL/GenBank/DDBJ whole genome shotgun (WGS) entry which is preliminary data.</text>
</comment>
<gene>
    <name evidence="2" type="ORF">GALL_490220</name>
</gene>
<dbReference type="AlphaFoldDB" id="A0A1J5PVR8"/>
<organism evidence="2">
    <name type="scientific">mine drainage metagenome</name>
    <dbReference type="NCBI Taxonomy" id="410659"/>
    <lineage>
        <taxon>unclassified sequences</taxon>
        <taxon>metagenomes</taxon>
        <taxon>ecological metagenomes</taxon>
    </lineage>
</organism>
<evidence type="ECO:0000313" key="2">
    <source>
        <dbReference type="EMBL" id="OIQ69379.1"/>
    </source>
</evidence>
<dbReference type="EMBL" id="MLJW01004760">
    <property type="protein sequence ID" value="OIQ69379.1"/>
    <property type="molecule type" value="Genomic_DNA"/>
</dbReference>
<evidence type="ECO:0000256" key="1">
    <source>
        <dbReference type="SAM" id="MobiDB-lite"/>
    </source>
</evidence>
<proteinExistence type="predicted"/>
<feature type="region of interest" description="Disordered" evidence="1">
    <location>
        <begin position="58"/>
        <end position="79"/>
    </location>
</feature>
<accession>A0A1J5PVR8</accession>
<sequence>MVSTTAGTVVASPQKVPSRPKKISRLVRYRVKSRASSIRVATESRILVPAVPLICDRAPRERSSDASGARSCGTRTSSCPGTLEVKSTIQRTEDEIWIACAKHAITPIANTTMIAELR</sequence>
<reference evidence="2" key="1">
    <citation type="submission" date="2016-10" db="EMBL/GenBank/DDBJ databases">
        <title>Sequence of Gallionella enrichment culture.</title>
        <authorList>
            <person name="Poehlein A."/>
            <person name="Muehling M."/>
            <person name="Daniel R."/>
        </authorList>
    </citation>
    <scope>NUCLEOTIDE SEQUENCE</scope>
</reference>
<name>A0A1J5PVR8_9ZZZZ</name>
<protein>
    <submittedName>
        <fullName evidence="2">Uncharacterized protein</fullName>
    </submittedName>
</protein>